<dbReference type="AlphaFoldDB" id="A0A3B0U2L8"/>
<name>A0A3B0U2L8_9ZZZZ</name>
<sequence length="57" mass="6619">MRKLSAGRVEYQATSFFRILTTRWMQAGVFSFAYRLAHLSVPRPGVLFSLSLMFYLV</sequence>
<reference evidence="1" key="1">
    <citation type="submission" date="2018-06" db="EMBL/GenBank/DDBJ databases">
        <authorList>
            <person name="Zhirakovskaya E."/>
        </authorList>
    </citation>
    <scope>NUCLEOTIDE SEQUENCE</scope>
</reference>
<protein>
    <submittedName>
        <fullName evidence="1">Uncharacterized protein</fullName>
    </submittedName>
</protein>
<organism evidence="1">
    <name type="scientific">hydrothermal vent metagenome</name>
    <dbReference type="NCBI Taxonomy" id="652676"/>
    <lineage>
        <taxon>unclassified sequences</taxon>
        <taxon>metagenomes</taxon>
        <taxon>ecological metagenomes</taxon>
    </lineage>
</organism>
<proteinExistence type="predicted"/>
<dbReference type="EMBL" id="UOEQ01000017">
    <property type="protein sequence ID" value="VAW13626.1"/>
    <property type="molecule type" value="Genomic_DNA"/>
</dbReference>
<evidence type="ECO:0000313" key="1">
    <source>
        <dbReference type="EMBL" id="VAW13626.1"/>
    </source>
</evidence>
<accession>A0A3B0U2L8</accession>
<gene>
    <name evidence="1" type="ORF">MNBD_ALPHA11-1221</name>
</gene>